<keyword evidence="4" id="KW-0812">Transmembrane</keyword>
<feature type="transmembrane region" description="Helical" evidence="4">
    <location>
        <begin position="102"/>
        <end position="118"/>
    </location>
</feature>
<keyword evidence="7" id="KW-1185">Reference proteome</keyword>
<accession>A0ABW5Y835</accession>
<comment type="caution">
    <text evidence="6">The sequence shown here is derived from an EMBL/GenBank/DDBJ whole genome shotgun (WGS) entry which is preliminary data.</text>
</comment>
<dbReference type="PANTHER" id="PTHR43547:SF2">
    <property type="entry name" value="HYBRID SIGNAL TRANSDUCTION HISTIDINE KINASE C"/>
    <property type="match status" value="1"/>
</dbReference>
<proteinExistence type="predicted"/>
<gene>
    <name evidence="6" type="ORF">ACFS5N_03150</name>
</gene>
<dbReference type="Gene3D" id="3.30.565.10">
    <property type="entry name" value="Histidine kinase-like ATPase, C-terminal domain"/>
    <property type="match status" value="1"/>
</dbReference>
<organism evidence="6 7">
    <name type="scientific">Mucilaginibacter ximonensis</name>
    <dbReference type="NCBI Taxonomy" id="538021"/>
    <lineage>
        <taxon>Bacteria</taxon>
        <taxon>Pseudomonadati</taxon>
        <taxon>Bacteroidota</taxon>
        <taxon>Sphingobacteriia</taxon>
        <taxon>Sphingobacteriales</taxon>
        <taxon>Sphingobacteriaceae</taxon>
        <taxon>Mucilaginibacter</taxon>
    </lineage>
</organism>
<dbReference type="EMBL" id="JBHUPD010000001">
    <property type="protein sequence ID" value="MFD2871450.1"/>
    <property type="molecule type" value="Genomic_DNA"/>
</dbReference>
<evidence type="ECO:0000313" key="7">
    <source>
        <dbReference type="Proteomes" id="UP001597557"/>
    </source>
</evidence>
<keyword evidence="6" id="KW-0808">Transferase</keyword>
<evidence type="ECO:0000256" key="1">
    <source>
        <dbReference type="ARBA" id="ARBA00000085"/>
    </source>
</evidence>
<evidence type="ECO:0000256" key="3">
    <source>
        <dbReference type="ARBA" id="ARBA00022553"/>
    </source>
</evidence>
<dbReference type="SUPFAM" id="SSF55874">
    <property type="entry name" value="ATPase domain of HSP90 chaperone/DNA topoisomerase II/histidine kinase"/>
    <property type="match status" value="1"/>
</dbReference>
<feature type="transmembrane region" description="Helical" evidence="4">
    <location>
        <begin position="44"/>
        <end position="68"/>
    </location>
</feature>
<dbReference type="Gene3D" id="1.10.287.130">
    <property type="match status" value="1"/>
</dbReference>
<feature type="domain" description="Histidine kinase" evidence="5">
    <location>
        <begin position="212"/>
        <end position="427"/>
    </location>
</feature>
<dbReference type="Pfam" id="PF02518">
    <property type="entry name" value="HATPase_c"/>
    <property type="match status" value="1"/>
</dbReference>
<evidence type="ECO:0000313" key="6">
    <source>
        <dbReference type="EMBL" id="MFD2871450.1"/>
    </source>
</evidence>
<sequence>MPDFPELFQRISGAPRDFPLTVRIFHSVLAICMAALIYNIPLNIVVGLPSIALASVISFLLAFTLYYLSRYRHKTTIARLVFCITGTGLFVINYFLNSGIDGPTGYFFVLIMVVVVAVSPVSEYWYWIISNIILLIGLHIIQYVHPEWVPYTYPAKGERYIDILSAYITVVLVVLACFYIIRKNYESERIEAGQNAAKLIQLDAEKNKLFSIISHDLRSPLAHIQNYLEMLTEYELSDQERKDIKSQLLLSTRGTLDMVNNVLYWSKSQLDGREQLSETLNVAALLKQQVELFRNIAAGKQIDLESILMPEATIWGNADIVRLIVRNLLNNAIKFTAAGGRIRISATSSKGICLLIVKDSGNGSPVKLNEEIFQFNTSTATGTANETGVGLGLALCHEYTTQLGGRIWFTADPISGVTFFVELPAAGPQF</sequence>
<dbReference type="InterPro" id="IPR036097">
    <property type="entry name" value="HisK_dim/P_sf"/>
</dbReference>
<dbReference type="GO" id="GO:0016301">
    <property type="term" value="F:kinase activity"/>
    <property type="evidence" value="ECO:0007669"/>
    <property type="project" value="UniProtKB-KW"/>
</dbReference>
<dbReference type="PANTHER" id="PTHR43547">
    <property type="entry name" value="TWO-COMPONENT HISTIDINE KINASE"/>
    <property type="match status" value="1"/>
</dbReference>
<feature type="transmembrane region" description="Helical" evidence="4">
    <location>
        <begin position="77"/>
        <end position="96"/>
    </location>
</feature>
<reference evidence="7" key="1">
    <citation type="journal article" date="2019" name="Int. J. Syst. Evol. Microbiol.">
        <title>The Global Catalogue of Microorganisms (GCM) 10K type strain sequencing project: providing services to taxonomists for standard genome sequencing and annotation.</title>
        <authorList>
            <consortium name="The Broad Institute Genomics Platform"/>
            <consortium name="The Broad Institute Genome Sequencing Center for Infectious Disease"/>
            <person name="Wu L."/>
            <person name="Ma J."/>
        </authorList>
    </citation>
    <scope>NUCLEOTIDE SEQUENCE [LARGE SCALE GENOMIC DNA]</scope>
    <source>
        <strain evidence="7">KCTC 22437</strain>
    </source>
</reference>
<dbReference type="SMART" id="SM00387">
    <property type="entry name" value="HATPase_c"/>
    <property type="match status" value="1"/>
</dbReference>
<keyword evidence="4" id="KW-1133">Transmembrane helix</keyword>
<dbReference type="SUPFAM" id="SSF47384">
    <property type="entry name" value="Homodimeric domain of signal transducing histidine kinase"/>
    <property type="match status" value="1"/>
</dbReference>
<dbReference type="InterPro" id="IPR003594">
    <property type="entry name" value="HATPase_dom"/>
</dbReference>
<dbReference type="PROSITE" id="PS50109">
    <property type="entry name" value="HIS_KIN"/>
    <property type="match status" value="1"/>
</dbReference>
<dbReference type="InterPro" id="IPR036890">
    <property type="entry name" value="HATPase_C_sf"/>
</dbReference>
<feature type="transmembrane region" description="Helical" evidence="4">
    <location>
        <begin position="164"/>
        <end position="181"/>
    </location>
</feature>
<keyword evidence="3" id="KW-0597">Phosphoprotein</keyword>
<feature type="transmembrane region" description="Helical" evidence="4">
    <location>
        <begin position="20"/>
        <end position="38"/>
    </location>
</feature>
<comment type="catalytic activity">
    <reaction evidence="1">
        <text>ATP + protein L-histidine = ADP + protein N-phospho-L-histidine.</text>
        <dbReference type="EC" id="2.7.13.3"/>
    </reaction>
</comment>
<dbReference type="CDD" id="cd00082">
    <property type="entry name" value="HisKA"/>
    <property type="match status" value="1"/>
</dbReference>
<evidence type="ECO:0000256" key="2">
    <source>
        <dbReference type="ARBA" id="ARBA00012438"/>
    </source>
</evidence>
<evidence type="ECO:0000259" key="5">
    <source>
        <dbReference type="PROSITE" id="PS50109"/>
    </source>
</evidence>
<dbReference type="RefSeq" id="WP_377182141.1">
    <property type="nucleotide sequence ID" value="NZ_JBHUPD010000001.1"/>
</dbReference>
<dbReference type="Proteomes" id="UP001597557">
    <property type="component" value="Unassembled WGS sequence"/>
</dbReference>
<dbReference type="InterPro" id="IPR004358">
    <property type="entry name" value="Sig_transdc_His_kin-like_C"/>
</dbReference>
<feature type="transmembrane region" description="Helical" evidence="4">
    <location>
        <begin position="125"/>
        <end position="144"/>
    </location>
</feature>
<dbReference type="PRINTS" id="PR00344">
    <property type="entry name" value="BCTRLSENSOR"/>
</dbReference>
<dbReference type="Pfam" id="PF00512">
    <property type="entry name" value="HisKA"/>
    <property type="match status" value="1"/>
</dbReference>
<name>A0ABW5Y835_9SPHI</name>
<protein>
    <recommendedName>
        <fullName evidence="2">histidine kinase</fullName>
        <ecNumber evidence="2">2.7.13.3</ecNumber>
    </recommendedName>
</protein>
<keyword evidence="4" id="KW-0472">Membrane</keyword>
<dbReference type="EC" id="2.7.13.3" evidence="2"/>
<dbReference type="InterPro" id="IPR005467">
    <property type="entry name" value="His_kinase_dom"/>
</dbReference>
<dbReference type="SMART" id="SM00388">
    <property type="entry name" value="HisKA"/>
    <property type="match status" value="1"/>
</dbReference>
<keyword evidence="6" id="KW-0418">Kinase</keyword>
<dbReference type="InterPro" id="IPR003661">
    <property type="entry name" value="HisK_dim/P_dom"/>
</dbReference>
<evidence type="ECO:0000256" key="4">
    <source>
        <dbReference type="SAM" id="Phobius"/>
    </source>
</evidence>